<dbReference type="PANTHER" id="PTHR21512:SF5">
    <property type="entry name" value="TRAFFICKING PROTEIN PARTICLE COMPLEX SUBUNIT 9"/>
    <property type="match status" value="1"/>
</dbReference>
<dbReference type="InterPro" id="IPR058568">
    <property type="entry name" value="Ig_TRAPPC9_Trs120_4th"/>
</dbReference>
<dbReference type="InterPro" id="IPR058563">
    <property type="entry name" value="Trs120_TRAPPC9_N"/>
</dbReference>
<gene>
    <name evidence="8" type="ORF">KGF56_000265</name>
</gene>
<dbReference type="InterPro" id="IPR058567">
    <property type="entry name" value="Ig_TRAPPC9_Trs120_3rd"/>
</dbReference>
<dbReference type="InterPro" id="IPR013935">
    <property type="entry name" value="Trs120_TRAPPC9"/>
</dbReference>
<evidence type="ECO:0000259" key="6">
    <source>
        <dbReference type="Pfam" id="PF26282"/>
    </source>
</evidence>
<dbReference type="AlphaFoldDB" id="A0AAI9T1M7"/>
<dbReference type="GeneID" id="73377882"/>
<dbReference type="EMBL" id="JAHUZD010000019">
    <property type="protein sequence ID" value="KAI3406972.2"/>
    <property type="molecule type" value="Genomic_DNA"/>
</dbReference>
<dbReference type="GO" id="GO:0005802">
    <property type="term" value="C:trans-Golgi network"/>
    <property type="evidence" value="ECO:0007669"/>
    <property type="project" value="TreeGrafter"/>
</dbReference>
<protein>
    <submittedName>
        <fullName evidence="8">TRS120</fullName>
    </submittedName>
</protein>
<proteinExistence type="predicted"/>
<dbReference type="PANTHER" id="PTHR21512">
    <property type="entry name" value="TRAFFICKING PROTEIN PARTICLE COMPLEX SUBUNIT 9"/>
    <property type="match status" value="1"/>
</dbReference>
<evidence type="ECO:0000313" key="9">
    <source>
        <dbReference type="Proteomes" id="UP001202479"/>
    </source>
</evidence>
<dbReference type="InterPro" id="IPR058565">
    <property type="entry name" value="Ig_TRAPPC9_Trs120_1st"/>
</dbReference>
<feature type="domain" description="Trs120/TRAPPC9 fourth Ig-like" evidence="7">
    <location>
        <begin position="1043"/>
        <end position="1149"/>
    </location>
</feature>
<keyword evidence="9" id="KW-1185">Reference proteome</keyword>
<evidence type="ECO:0000259" key="3">
    <source>
        <dbReference type="Pfam" id="PF08626"/>
    </source>
</evidence>
<dbReference type="RefSeq" id="XP_049182717.1">
    <property type="nucleotide sequence ID" value="XM_049323884.1"/>
</dbReference>
<accession>A0AAI9T1M7</accession>
<evidence type="ECO:0000256" key="1">
    <source>
        <dbReference type="ARBA" id="ARBA00004555"/>
    </source>
</evidence>
<evidence type="ECO:0000259" key="4">
    <source>
        <dbReference type="Pfam" id="PF26251"/>
    </source>
</evidence>
<feature type="domain" description="Trs120/TRAPPC9 first Ig-like" evidence="5">
    <location>
        <begin position="607"/>
        <end position="720"/>
    </location>
</feature>
<evidence type="ECO:0000313" key="8">
    <source>
        <dbReference type="EMBL" id="KAI3406972.2"/>
    </source>
</evidence>
<feature type="domain" description="Trs120/TRAPPC9 TPR region" evidence="4">
    <location>
        <begin position="249"/>
        <end position="471"/>
    </location>
</feature>
<evidence type="ECO:0000259" key="5">
    <source>
        <dbReference type="Pfam" id="PF26254"/>
    </source>
</evidence>
<dbReference type="Pfam" id="PF26283">
    <property type="entry name" value="Ig_TRAPPC9-Trs120_4th"/>
    <property type="match status" value="1"/>
</dbReference>
<comment type="subcellular location">
    <subcellularLocation>
        <location evidence="1">Golgi apparatus</location>
    </subcellularLocation>
</comment>
<keyword evidence="2" id="KW-0333">Golgi apparatus</keyword>
<evidence type="ECO:0000259" key="7">
    <source>
        <dbReference type="Pfam" id="PF26283"/>
    </source>
</evidence>
<comment type="caution">
    <text evidence="8">The sequence shown here is derived from an EMBL/GenBank/DDBJ whole genome shotgun (WGS) entry which is preliminary data.</text>
</comment>
<dbReference type="Pfam" id="PF08626">
    <property type="entry name" value="TRAPPC9-Trs120"/>
    <property type="match status" value="1"/>
</dbReference>
<dbReference type="InterPro" id="IPR058564">
    <property type="entry name" value="TPR_TRAPPC9_Trs120"/>
</dbReference>
<dbReference type="Pfam" id="PF26282">
    <property type="entry name" value="Ig_TRAPPC9-Trs120_3rd"/>
    <property type="match status" value="1"/>
</dbReference>
<name>A0AAI9T1M7_9ASCO</name>
<dbReference type="Pfam" id="PF26254">
    <property type="entry name" value="Ig_TRAPPC9-Trs120_1st"/>
    <property type="match status" value="2"/>
</dbReference>
<feature type="domain" description="Trs120/TRAPPC9 third Ig-like" evidence="6">
    <location>
        <begin position="865"/>
        <end position="1024"/>
    </location>
</feature>
<dbReference type="Pfam" id="PF26280">
    <property type="entry name" value="Ig_TRAPPC9-Trs120_2nd"/>
    <property type="match status" value="1"/>
</dbReference>
<dbReference type="Pfam" id="PF26251">
    <property type="entry name" value="TPR_TRAPPC9-Trs120"/>
    <property type="match status" value="1"/>
</dbReference>
<sequence length="1150" mass="130335">MKIYSTAIVHDVILVEKDSSSSRSNSSSFEEVTFKLAKTLSSYLAALHEYASAYSAITLRSPVSITDSHVLTKTISQAQKRLSSGSTSFRATFNGEDSLLEKKSTSSSDKSKAQSKFSGRHLKLMGNFHLLSGRYSDALQSFSDCLAILKRHDDYLWLGSALEGLAVSCFLLDYFGITYQLSPSLGSTLHLTKASLAENNGAIKKTSFESSNGSKLSIASPRNSLSSNGFGLPLSSSSFTTIDANSLPLLELLKLVLTKAIYYYSQSTCDPENMVPDVVYIDCILRKLSLMVGCKTRKSVDPVMDDIFTRETSDSNTFSNQDILCDIDKVFLLQLVDLNVLDQCKIFSYIACVYRELGLYRKQGFITRFQLIALMPQLAKQNPSNVKDLLESLFDLYRINSEPEISATDATLQSQGNWTSLQIQVLKLGLNIAEQANDDGLLVGLCILLLTRYAHCLPVDDQNKLLGKIEERNQLLKMPYWDPFLVKKVKFVSTKLKDSMVPFAEQDEDSSEPSSFFDPYSFKFEANFVDRIVLKDEIHQLKIVLQNPFAFSIEIHDIEVVSKGVKVETIKELTESISNYSSMSVPNLTKVRANTKKSATTISSTTTTTNPLDSVKNSLVLPPMTTEQFLVSFKASEVGEMEIEGLLIQVCCCEPQFFPIVDHEIVTDSFRLEGKKRGKEADYQSSTFILPTIDNLLSNLTSSLKSFRVTHRTLPLTVIPSQPRLKMKDISLENSWAMLLEGEHIDFSVTLINDSLETINYLSFSFWDSALSFINKRLSQQSLNAAEIYELEWHLLNFKSFRIKNKHILGERIGPREEITIEFELTGRKMMRESRIVLDYAHKSEARSFIKHLEIPINTSVVPSLELVGCNIIPMFSKNTILQDARLPKNVESLRQFIMNEANPNEFCLLLLDLRNSWTSNLKCYLKYDTFELIDEVECNKTKRLFLPVRKMHAVERKPIPSLRQKQFVKDYSLTEEEENQMKKLFWLKQEILGKLVGHWRVKKRRGTIDLRGIKMSAKMADILVLEDVEVKTRILTEDRLDIDSDSLRADEFYILQTKIINHTSESINGFVRQLPLAAVNSSDKQLQTDRKILIEGVLQSKFPTVQPHSEITTELSFVIIERGEYEWGTLIDTDSSQHINKKPLCINVQ</sequence>
<organism evidence="8 9">
    <name type="scientific">Candida oxycetoniae</name>
    <dbReference type="NCBI Taxonomy" id="497107"/>
    <lineage>
        <taxon>Eukaryota</taxon>
        <taxon>Fungi</taxon>
        <taxon>Dikarya</taxon>
        <taxon>Ascomycota</taxon>
        <taxon>Saccharomycotina</taxon>
        <taxon>Pichiomycetes</taxon>
        <taxon>Debaryomycetaceae</taxon>
        <taxon>Candida/Lodderomyces clade</taxon>
        <taxon>Candida</taxon>
    </lineage>
</organism>
<dbReference type="Proteomes" id="UP001202479">
    <property type="component" value="Unassembled WGS sequence"/>
</dbReference>
<reference evidence="8" key="1">
    <citation type="journal article" date="2022" name="DNA Res.">
        <title>Genome analysis of five recently described species of the CUG-Ser clade uncovers Candida theae as a new hybrid lineage with pathogenic potential in the Candida parapsilosis species complex.</title>
        <authorList>
            <person name="Mixao V."/>
            <person name="Del Olmo V."/>
            <person name="Hegedusova E."/>
            <person name="Saus E."/>
            <person name="Pryszcz L."/>
            <person name="Cillingova A."/>
            <person name="Nosek J."/>
            <person name="Gabaldon T."/>
        </authorList>
    </citation>
    <scope>NUCLEOTIDE SEQUENCE</scope>
    <source>
        <strain evidence="8">CBS 10844</strain>
    </source>
</reference>
<evidence type="ECO:0000256" key="2">
    <source>
        <dbReference type="ARBA" id="ARBA00023034"/>
    </source>
</evidence>
<feature type="domain" description="Trs120/TRAPPC9 first Ig-like" evidence="5">
    <location>
        <begin position="516"/>
        <end position="572"/>
    </location>
</feature>
<feature type="domain" description="Trs120/TRAPPC9 N-terminal" evidence="3">
    <location>
        <begin position="3"/>
        <end position="182"/>
    </location>
</feature>